<dbReference type="Pfam" id="PF18701">
    <property type="entry name" value="DUF5641"/>
    <property type="match status" value="1"/>
</dbReference>
<dbReference type="Proteomes" id="UP000507470">
    <property type="component" value="Unassembled WGS sequence"/>
</dbReference>
<feature type="domain" description="DUF5641" evidence="1">
    <location>
        <begin position="78"/>
        <end position="159"/>
    </location>
</feature>
<dbReference type="EMBL" id="CACVKT020010152">
    <property type="protein sequence ID" value="CAC5425028.1"/>
    <property type="molecule type" value="Genomic_DNA"/>
</dbReference>
<name>A0A6J8EWS2_MYTCO</name>
<reference evidence="2 3" key="1">
    <citation type="submission" date="2020-06" db="EMBL/GenBank/DDBJ databases">
        <authorList>
            <person name="Li R."/>
            <person name="Bekaert M."/>
        </authorList>
    </citation>
    <scope>NUCLEOTIDE SEQUENCE [LARGE SCALE GENOMIC DNA]</scope>
    <source>
        <strain evidence="3">wild</strain>
    </source>
</reference>
<dbReference type="OrthoDB" id="8046937at2759"/>
<protein>
    <recommendedName>
        <fullName evidence="1">DUF5641 domain-containing protein</fullName>
    </recommendedName>
</protein>
<evidence type="ECO:0000313" key="2">
    <source>
        <dbReference type="EMBL" id="CAC5425028.1"/>
    </source>
</evidence>
<dbReference type="PANTHER" id="PTHR47331:SF1">
    <property type="entry name" value="GAG-LIKE PROTEIN"/>
    <property type="match status" value="1"/>
</dbReference>
<keyword evidence="3" id="KW-1185">Reference proteome</keyword>
<organism evidence="2 3">
    <name type="scientific">Mytilus coruscus</name>
    <name type="common">Sea mussel</name>
    <dbReference type="NCBI Taxonomy" id="42192"/>
    <lineage>
        <taxon>Eukaryota</taxon>
        <taxon>Metazoa</taxon>
        <taxon>Spiralia</taxon>
        <taxon>Lophotrochozoa</taxon>
        <taxon>Mollusca</taxon>
        <taxon>Bivalvia</taxon>
        <taxon>Autobranchia</taxon>
        <taxon>Pteriomorphia</taxon>
        <taxon>Mytilida</taxon>
        <taxon>Mytiloidea</taxon>
        <taxon>Mytilidae</taxon>
        <taxon>Mytilinae</taxon>
        <taxon>Mytilus</taxon>
    </lineage>
</organism>
<proteinExistence type="predicted"/>
<dbReference type="InterPro" id="IPR040676">
    <property type="entry name" value="DUF5641"/>
</dbReference>
<evidence type="ECO:0000259" key="1">
    <source>
        <dbReference type="Pfam" id="PF18701"/>
    </source>
</evidence>
<sequence length="163" mass="19515">MIRTTRKILRALVNEQPLTDEQLLTFMAEAERVVNERPITPVSNDSRDLPVLTPNMLLLMKNNTSISQGVFDVYVKRWWKQIQYLANIFWRRWLREYLPTLQQRNKWQREQRDIKIDDVVIVADYHTPRGQWPLGRVIEVIRSRDSLIRSCVIRTKESQILDL</sequence>
<dbReference type="PANTHER" id="PTHR47331">
    <property type="entry name" value="PHD-TYPE DOMAIN-CONTAINING PROTEIN"/>
    <property type="match status" value="1"/>
</dbReference>
<accession>A0A6J8EWS2</accession>
<evidence type="ECO:0000313" key="3">
    <source>
        <dbReference type="Proteomes" id="UP000507470"/>
    </source>
</evidence>
<dbReference type="AlphaFoldDB" id="A0A6J8EWS2"/>
<gene>
    <name evidence="2" type="ORF">MCOR_56878</name>
</gene>